<gene>
    <name evidence="2" type="ORF">XSR1_230011</name>
</gene>
<name>W1IW19_9GAMM</name>
<organism evidence="2 3">
    <name type="scientific">Xenorhabdus szentirmaii DSM 16338</name>
    <dbReference type="NCBI Taxonomy" id="1427518"/>
    <lineage>
        <taxon>Bacteria</taxon>
        <taxon>Pseudomonadati</taxon>
        <taxon>Pseudomonadota</taxon>
        <taxon>Gammaproteobacteria</taxon>
        <taxon>Enterobacterales</taxon>
        <taxon>Morganellaceae</taxon>
        <taxon>Xenorhabdus</taxon>
    </lineage>
</organism>
<evidence type="ECO:0000256" key="1">
    <source>
        <dbReference type="SAM" id="Phobius"/>
    </source>
</evidence>
<reference evidence="2" key="1">
    <citation type="submission" date="2013-11" db="EMBL/GenBank/DDBJ databases">
        <title>Draft genome sequence and annotation of the entomopathogenic bacteria, Xenorhabdus cabanillasi strain JM26 and Xenorhabdus szentirmai strain DSM 16338.</title>
        <authorList>
            <person name="Gualtieri M."/>
            <person name="Ogier J.C."/>
            <person name="Pages S."/>
            <person name="Givaudan A."/>
            <person name="Gaudriault S."/>
        </authorList>
    </citation>
    <scope>NUCLEOTIDE SEQUENCE [LARGE SCALE GENOMIC DNA]</scope>
    <source>
        <strain evidence="2">DSM 16338</strain>
    </source>
</reference>
<keyword evidence="3" id="KW-1185">Reference proteome</keyword>
<protein>
    <submittedName>
        <fullName evidence="2">Uncharacterized protein</fullName>
    </submittedName>
</protein>
<sequence>MTKINLLIWIIFVKLDLIDLKYINSASENVCIVDLYSEFEAESRKSYLLYVNMGVILLWYILDLDLS</sequence>
<proteinExistence type="predicted"/>
<dbReference type="Proteomes" id="UP000019202">
    <property type="component" value="Unassembled WGS sequence"/>
</dbReference>
<comment type="caution">
    <text evidence="2">The sequence shown here is derived from an EMBL/GenBank/DDBJ whole genome shotgun (WGS) entry which is preliminary data.</text>
</comment>
<keyword evidence="1" id="KW-0812">Transmembrane</keyword>
<evidence type="ECO:0000313" key="2">
    <source>
        <dbReference type="EMBL" id="CDL82697.1"/>
    </source>
</evidence>
<feature type="transmembrane region" description="Helical" evidence="1">
    <location>
        <begin position="47"/>
        <end position="62"/>
    </location>
</feature>
<dbReference type="STRING" id="1427518.XSR1_230011"/>
<keyword evidence="1" id="KW-0472">Membrane</keyword>
<evidence type="ECO:0000313" key="3">
    <source>
        <dbReference type="Proteomes" id="UP000019202"/>
    </source>
</evidence>
<keyword evidence="1" id="KW-1133">Transmembrane helix</keyword>
<accession>W1IW19</accession>
<dbReference type="AlphaFoldDB" id="W1IW19"/>
<dbReference type="EMBL" id="CBXF010000081">
    <property type="protein sequence ID" value="CDL82697.1"/>
    <property type="molecule type" value="Genomic_DNA"/>
</dbReference>